<dbReference type="Pfam" id="PF13692">
    <property type="entry name" value="Glyco_trans_1_4"/>
    <property type="match status" value="1"/>
</dbReference>
<reference evidence="1 2" key="1">
    <citation type="submission" date="2020-10" db="EMBL/GenBank/DDBJ databases">
        <title>Connecting structure to function with the recovery of over 1000 high-quality activated sludge metagenome-assembled genomes encoding full-length rRNA genes using long-read sequencing.</title>
        <authorList>
            <person name="Singleton C.M."/>
            <person name="Petriglieri F."/>
            <person name="Kristensen J.M."/>
            <person name="Kirkegaard R.H."/>
            <person name="Michaelsen T.Y."/>
            <person name="Andersen M.H."/>
            <person name="Karst S.M."/>
            <person name="Dueholm M.S."/>
            <person name="Nielsen P.H."/>
            <person name="Albertsen M."/>
        </authorList>
    </citation>
    <scope>NUCLEOTIDE SEQUENCE [LARGE SCALE GENOMIC DNA]</scope>
    <source>
        <strain evidence="1">EsbW_18-Q3-R4-48_BATAC.285</strain>
    </source>
</reference>
<evidence type="ECO:0000313" key="2">
    <source>
        <dbReference type="Proteomes" id="UP000697998"/>
    </source>
</evidence>
<dbReference type="Gene3D" id="3.40.50.2000">
    <property type="entry name" value="Glycogen Phosphorylase B"/>
    <property type="match status" value="2"/>
</dbReference>
<dbReference type="PANTHER" id="PTHR12526:SF600">
    <property type="entry name" value="GLYCOSYL TRANSFERASE GROUP 1"/>
    <property type="match status" value="1"/>
</dbReference>
<evidence type="ECO:0000313" key="1">
    <source>
        <dbReference type="EMBL" id="MBK7674454.1"/>
    </source>
</evidence>
<name>A0A935UG90_9PROT</name>
<dbReference type="Proteomes" id="UP000697998">
    <property type="component" value="Unassembled WGS sequence"/>
</dbReference>
<proteinExistence type="predicted"/>
<comment type="caution">
    <text evidence="1">The sequence shown here is derived from an EMBL/GenBank/DDBJ whole genome shotgun (WGS) entry which is preliminary data.</text>
</comment>
<dbReference type="GO" id="GO:0016757">
    <property type="term" value="F:glycosyltransferase activity"/>
    <property type="evidence" value="ECO:0007669"/>
    <property type="project" value="TreeGrafter"/>
</dbReference>
<dbReference type="PANTHER" id="PTHR12526">
    <property type="entry name" value="GLYCOSYLTRANSFERASE"/>
    <property type="match status" value="1"/>
</dbReference>
<dbReference type="EMBL" id="JADJMH010000004">
    <property type="protein sequence ID" value="MBK7674454.1"/>
    <property type="molecule type" value="Genomic_DNA"/>
</dbReference>
<dbReference type="InterPro" id="IPR017521">
    <property type="entry name" value="Sugar_tfrase_PEP-CTERM_Stp1"/>
</dbReference>
<dbReference type="NCBIfam" id="TIGR03087">
    <property type="entry name" value="stp1"/>
    <property type="match status" value="1"/>
</dbReference>
<organism evidence="1 2">
    <name type="scientific">Candidatus Accumulibacter proximus</name>
    <dbReference type="NCBI Taxonomy" id="2954385"/>
    <lineage>
        <taxon>Bacteria</taxon>
        <taxon>Pseudomonadati</taxon>
        <taxon>Pseudomonadota</taxon>
        <taxon>Betaproteobacteria</taxon>
        <taxon>Candidatus Accumulibacter</taxon>
    </lineage>
</organism>
<dbReference type="CDD" id="cd03801">
    <property type="entry name" value="GT4_PimA-like"/>
    <property type="match status" value="1"/>
</dbReference>
<gene>
    <name evidence="1" type="ORF">IPJ27_06595</name>
</gene>
<accession>A0A935UG90</accession>
<protein>
    <submittedName>
        <fullName evidence="1">TIGR03087 family PEP-CTERM/XrtA system glycosyltransferase</fullName>
    </submittedName>
</protein>
<dbReference type="AlphaFoldDB" id="A0A935UG90"/>
<dbReference type="SUPFAM" id="SSF53756">
    <property type="entry name" value="UDP-Glycosyltransferase/glycogen phosphorylase"/>
    <property type="match status" value="1"/>
</dbReference>
<sequence>MSNLLYLVHRLPYPPNKGDKVRSYHLLKHLAGSHRVFLGTFIDDPEDEQHVDVVSRYCAEMHVARLSPPMAKLLSLRGLVSSRPLALAYYRNAGLQAWVDRVLHEQQIDAVLVFSSVMAMFVERASQQRQLVDFVDVDSLKWSQYAAKHRWPMSWLYRREGRSLLTFERAVSSRAERSFFVTEAEADLFRDLAPECADKVEAMCNGVDADYFSPQHAFPSPFGARQLPLVFTGAMDYWPNIDAVTWFVAEILPLLLQKGPSLRFYIVGRSPTPAVEALAGEHVVVTGTVPDVRPYLRHAAVVVAPLRLARGVQNKILEAMAMAMPVVASQECATAIDAIPERDFLTAGTISQFVSQVESILREPGRALSIGTAARQQVLARYSWDAHLSIIDRYLDL</sequence>